<evidence type="ECO:0000313" key="1">
    <source>
        <dbReference type="EMBL" id="ATX78112.1"/>
    </source>
</evidence>
<dbReference type="AlphaFoldDB" id="A0A2K8KU23"/>
<keyword evidence="2" id="KW-1185">Reference proteome</keyword>
<dbReference type="KEGG" id="rfo:REIFOR_02993"/>
<protein>
    <submittedName>
        <fullName evidence="1">Uncharacterized protein</fullName>
    </submittedName>
</protein>
<dbReference type="RefSeq" id="WP_100258322.1">
    <property type="nucleotide sequence ID" value="NZ_CP011797.1"/>
</dbReference>
<dbReference type="PROSITE" id="PS51257">
    <property type="entry name" value="PROKAR_LIPOPROTEIN"/>
    <property type="match status" value="1"/>
</dbReference>
<name>A0A2K8KU23_9GAMM</name>
<dbReference type="EMBL" id="CP011797">
    <property type="protein sequence ID" value="ATX78112.1"/>
    <property type="molecule type" value="Genomic_DNA"/>
</dbReference>
<reference evidence="1 2" key="1">
    <citation type="journal article" date="2017" name="Environ. Microbiol.">
        <title>Genomic and physiological analyses of 'Reinekea forsetii' reveal a versatile opportunistic lifestyle during spring algae blooms.</title>
        <authorList>
            <person name="Avci B."/>
            <person name="Hahnke R.L."/>
            <person name="Chafee M."/>
            <person name="Fischer T."/>
            <person name="Gruber-Vodicka H."/>
            <person name="Tegetmeyer H.E."/>
            <person name="Harder J."/>
            <person name="Fuchs B.M."/>
            <person name="Amann R.I."/>
            <person name="Teeling H."/>
        </authorList>
    </citation>
    <scope>NUCLEOTIDE SEQUENCE [LARGE SCALE GENOMIC DNA]</scope>
    <source>
        <strain evidence="1 2">Hel1_31_D35</strain>
    </source>
</reference>
<proteinExistence type="predicted"/>
<dbReference type="OrthoDB" id="1524066at2"/>
<organism evidence="1 2">
    <name type="scientific">Reinekea forsetii</name>
    <dbReference type="NCBI Taxonomy" id="1336806"/>
    <lineage>
        <taxon>Bacteria</taxon>
        <taxon>Pseudomonadati</taxon>
        <taxon>Pseudomonadota</taxon>
        <taxon>Gammaproteobacteria</taxon>
        <taxon>Oceanospirillales</taxon>
        <taxon>Saccharospirillaceae</taxon>
        <taxon>Reinekea</taxon>
    </lineage>
</organism>
<dbReference type="Proteomes" id="UP000229757">
    <property type="component" value="Chromosome"/>
</dbReference>
<evidence type="ECO:0000313" key="2">
    <source>
        <dbReference type="Proteomes" id="UP000229757"/>
    </source>
</evidence>
<sequence length="303" mass="32801">MTKHSCINRLGVGLVVVSLLGCGPETNSRVGDQFWDPNTTKEVFDPIDAPAYSVVYRDNTPANSEDDDWTALVTVDFTALSRRSKDGIVPTYTRGLSAPKVIDDLIESMVSGINDSQFFNNLATGEDARLQADNPGDYRLILDFDVIWPNGNSVSYLFDDIRFTVPGCQTSYLYYSDYINPVLAENCVNCHNAGDASAAFDLDAGNLTTRRTSFLAKVDASALTAPRTGTMLDYIYSADHSGATTVAALAASDSSVLRSYITSLKAIDADSNDGRDVTSDFAFSESDGADYCFARPSTLVVEN</sequence>
<accession>A0A2K8KU23</accession>
<gene>
    <name evidence="1" type="ORF">REIFOR_02993</name>
</gene>